<proteinExistence type="inferred from homology"/>
<protein>
    <submittedName>
        <fullName evidence="7">Polyprenyl synthetase family protein</fullName>
    </submittedName>
</protein>
<dbReference type="GO" id="GO:0004659">
    <property type="term" value="F:prenyltransferase activity"/>
    <property type="evidence" value="ECO:0007669"/>
    <property type="project" value="InterPro"/>
</dbReference>
<keyword evidence="5" id="KW-0460">Magnesium</keyword>
<comment type="similarity">
    <text evidence="2 6">Belongs to the FPP/GGPP synthase family.</text>
</comment>
<name>A0A3D8IWU1_9HELI</name>
<dbReference type="Gene3D" id="1.10.600.10">
    <property type="entry name" value="Farnesyl Diphosphate Synthase"/>
    <property type="match status" value="1"/>
</dbReference>
<accession>A0A3D8IWU1</accession>
<dbReference type="PROSITE" id="PS00444">
    <property type="entry name" value="POLYPRENYL_SYNTHASE_2"/>
    <property type="match status" value="1"/>
</dbReference>
<evidence type="ECO:0000256" key="1">
    <source>
        <dbReference type="ARBA" id="ARBA00001946"/>
    </source>
</evidence>
<dbReference type="OrthoDB" id="9805316at2"/>
<evidence type="ECO:0000256" key="5">
    <source>
        <dbReference type="ARBA" id="ARBA00022842"/>
    </source>
</evidence>
<evidence type="ECO:0000313" key="7">
    <source>
        <dbReference type="EMBL" id="RDU69513.1"/>
    </source>
</evidence>
<dbReference type="GO" id="GO:0008299">
    <property type="term" value="P:isoprenoid biosynthetic process"/>
    <property type="evidence" value="ECO:0007669"/>
    <property type="project" value="InterPro"/>
</dbReference>
<evidence type="ECO:0000256" key="3">
    <source>
        <dbReference type="ARBA" id="ARBA00022679"/>
    </source>
</evidence>
<gene>
    <name evidence="7" type="ORF">CQA62_02365</name>
</gene>
<comment type="cofactor">
    <cofactor evidence="1">
        <name>Mg(2+)</name>
        <dbReference type="ChEBI" id="CHEBI:18420"/>
    </cofactor>
</comment>
<comment type="caution">
    <text evidence="7">The sequence shown here is derived from an EMBL/GenBank/DDBJ whole genome shotgun (WGS) entry which is preliminary data.</text>
</comment>
<keyword evidence="4" id="KW-0479">Metal-binding</keyword>
<dbReference type="InterPro" id="IPR008949">
    <property type="entry name" value="Isoprenoid_synthase_dom_sf"/>
</dbReference>
<dbReference type="CDD" id="cd00685">
    <property type="entry name" value="Trans_IPPS_HT"/>
    <property type="match status" value="1"/>
</dbReference>
<dbReference type="PANTHER" id="PTHR12001:SF69">
    <property type="entry name" value="ALL TRANS-POLYPRENYL-DIPHOSPHATE SYNTHASE PDSS1"/>
    <property type="match status" value="1"/>
</dbReference>
<evidence type="ECO:0000313" key="8">
    <source>
        <dbReference type="Proteomes" id="UP000257067"/>
    </source>
</evidence>
<sequence>MEMSMSNDALQKVKEQIKTFLLEFDNPFIHKLSSKLAQGKMLRSRLVFAIAGVSKESIKLCSIIELIQLASLLHDDVIDGAMTRRNSASLNALFGNKNSIMLGDALYSKAYAHLLYFPSEIAQSIANSVCALSSGEIRDVFLSQSFNPSLSEYLLMIKEKTASLIASTAQSAALLVGEDCGAYYHYGECLGIAFQIVDDILDITQNEKILGKPAMTDFLEGKTTLPYIFLYDVLPQEERDILASLHHKSLDKEQKVWLFERFEKYRIINQSFEYAKEYAKSAVCKLPKGYNTELDAMIEAMIERYY</sequence>
<dbReference type="SUPFAM" id="SSF48576">
    <property type="entry name" value="Terpenoid synthases"/>
    <property type="match status" value="1"/>
</dbReference>
<dbReference type="SFLD" id="SFLDS00005">
    <property type="entry name" value="Isoprenoid_Synthase_Type_I"/>
    <property type="match status" value="1"/>
</dbReference>
<dbReference type="Pfam" id="PF00348">
    <property type="entry name" value="polyprenyl_synt"/>
    <property type="match status" value="1"/>
</dbReference>
<evidence type="ECO:0000256" key="4">
    <source>
        <dbReference type="ARBA" id="ARBA00022723"/>
    </source>
</evidence>
<dbReference type="GO" id="GO:0046872">
    <property type="term" value="F:metal ion binding"/>
    <property type="evidence" value="ECO:0007669"/>
    <property type="project" value="UniProtKB-KW"/>
</dbReference>
<keyword evidence="3 6" id="KW-0808">Transferase</keyword>
<dbReference type="EMBL" id="NXLU01000002">
    <property type="protein sequence ID" value="RDU69513.1"/>
    <property type="molecule type" value="Genomic_DNA"/>
</dbReference>
<evidence type="ECO:0000256" key="2">
    <source>
        <dbReference type="ARBA" id="ARBA00006706"/>
    </source>
</evidence>
<keyword evidence="8" id="KW-1185">Reference proteome</keyword>
<dbReference type="AlphaFoldDB" id="A0A3D8IWU1"/>
<dbReference type="InterPro" id="IPR033749">
    <property type="entry name" value="Polyprenyl_synt_CS"/>
</dbReference>
<evidence type="ECO:0000256" key="6">
    <source>
        <dbReference type="RuleBase" id="RU004466"/>
    </source>
</evidence>
<dbReference type="InterPro" id="IPR000092">
    <property type="entry name" value="Polyprenyl_synt"/>
</dbReference>
<dbReference type="Proteomes" id="UP000257067">
    <property type="component" value="Unassembled WGS sequence"/>
</dbReference>
<dbReference type="PANTHER" id="PTHR12001">
    <property type="entry name" value="GERANYLGERANYL PYROPHOSPHATE SYNTHASE"/>
    <property type="match status" value="1"/>
</dbReference>
<organism evidence="7 8">
    <name type="scientific">Helicobacter cholecystus</name>
    <dbReference type="NCBI Taxonomy" id="45498"/>
    <lineage>
        <taxon>Bacteria</taxon>
        <taxon>Pseudomonadati</taxon>
        <taxon>Campylobacterota</taxon>
        <taxon>Epsilonproteobacteria</taxon>
        <taxon>Campylobacterales</taxon>
        <taxon>Helicobacteraceae</taxon>
        <taxon>Helicobacter</taxon>
    </lineage>
</organism>
<reference evidence="7 8" key="1">
    <citation type="submission" date="2018-04" db="EMBL/GenBank/DDBJ databases">
        <title>Novel Campyloabacter and Helicobacter Species and Strains.</title>
        <authorList>
            <person name="Mannion A.J."/>
            <person name="Shen Z."/>
            <person name="Fox J.G."/>
        </authorList>
    </citation>
    <scope>NUCLEOTIDE SEQUENCE [LARGE SCALE GENOMIC DNA]</scope>
    <source>
        <strain evidence="7 8">ATCC 700242</strain>
    </source>
</reference>